<protein>
    <submittedName>
        <fullName evidence="2">Helix-turn-helix domain-containing protein</fullName>
    </submittedName>
</protein>
<dbReference type="Proteomes" id="UP001203342">
    <property type="component" value="Unassembled WGS sequence"/>
</dbReference>
<keyword evidence="3" id="KW-1185">Reference proteome</keyword>
<dbReference type="Gene3D" id="1.10.260.40">
    <property type="entry name" value="lambda repressor-like DNA-binding domains"/>
    <property type="match status" value="1"/>
</dbReference>
<sequence length="99" mass="11660">MKFGEHIKQLREQNHLLQRQLANALDMDTAMLSKIERGERRAKKEHIPLLASLLHANERELFTIWLADQIYEIIKEESNPSEILQVVEKEIKIAKPYNL</sequence>
<dbReference type="InterPro" id="IPR010982">
    <property type="entry name" value="Lambda_DNA-bd_dom_sf"/>
</dbReference>
<comment type="caution">
    <text evidence="2">The sequence shown here is derived from an EMBL/GenBank/DDBJ whole genome shotgun (WGS) entry which is preliminary data.</text>
</comment>
<dbReference type="RefSeq" id="WP_250581924.1">
    <property type="nucleotide sequence ID" value="NZ_JAMLJN010000006.1"/>
</dbReference>
<dbReference type="SUPFAM" id="SSF47413">
    <property type="entry name" value="lambda repressor-like DNA-binding domains"/>
    <property type="match status" value="1"/>
</dbReference>
<accession>A0ABT0THE7</accession>
<dbReference type="CDD" id="cd00093">
    <property type="entry name" value="HTH_XRE"/>
    <property type="match status" value="1"/>
</dbReference>
<dbReference type="Pfam" id="PF01381">
    <property type="entry name" value="HTH_3"/>
    <property type="match status" value="1"/>
</dbReference>
<name>A0ABT0THE7_9FLAO</name>
<dbReference type="PROSITE" id="PS50943">
    <property type="entry name" value="HTH_CROC1"/>
    <property type="match status" value="1"/>
</dbReference>
<dbReference type="EMBL" id="JAMLJN010000006">
    <property type="protein sequence ID" value="MCL9770407.1"/>
    <property type="molecule type" value="Genomic_DNA"/>
</dbReference>
<reference evidence="2 3" key="1">
    <citation type="submission" date="2022-05" db="EMBL/GenBank/DDBJ databases">
        <title>Flavobacterium sp., isolated from activated sludge.</title>
        <authorList>
            <person name="Ran Q."/>
        </authorList>
    </citation>
    <scope>NUCLEOTIDE SEQUENCE [LARGE SCALE GENOMIC DNA]</scope>
    <source>
        <strain evidence="2 3">HXWNR69</strain>
    </source>
</reference>
<gene>
    <name evidence="2" type="ORF">NAT47_08255</name>
</gene>
<organism evidence="2 3">
    <name type="scientific">Flavobacterium fragile</name>
    <dbReference type="NCBI Taxonomy" id="2949085"/>
    <lineage>
        <taxon>Bacteria</taxon>
        <taxon>Pseudomonadati</taxon>
        <taxon>Bacteroidota</taxon>
        <taxon>Flavobacteriia</taxon>
        <taxon>Flavobacteriales</taxon>
        <taxon>Flavobacteriaceae</taxon>
        <taxon>Flavobacterium</taxon>
    </lineage>
</organism>
<feature type="domain" description="HTH cro/C1-type" evidence="1">
    <location>
        <begin position="7"/>
        <end position="61"/>
    </location>
</feature>
<dbReference type="InterPro" id="IPR001387">
    <property type="entry name" value="Cro/C1-type_HTH"/>
</dbReference>
<dbReference type="SMART" id="SM00530">
    <property type="entry name" value="HTH_XRE"/>
    <property type="match status" value="1"/>
</dbReference>
<evidence type="ECO:0000313" key="3">
    <source>
        <dbReference type="Proteomes" id="UP001203342"/>
    </source>
</evidence>
<evidence type="ECO:0000313" key="2">
    <source>
        <dbReference type="EMBL" id="MCL9770407.1"/>
    </source>
</evidence>
<evidence type="ECO:0000259" key="1">
    <source>
        <dbReference type="PROSITE" id="PS50943"/>
    </source>
</evidence>
<proteinExistence type="predicted"/>